<organism evidence="2 3">
    <name type="scientific">Blastomyces silverae</name>
    <dbReference type="NCBI Taxonomy" id="2060906"/>
    <lineage>
        <taxon>Eukaryota</taxon>
        <taxon>Fungi</taxon>
        <taxon>Dikarya</taxon>
        <taxon>Ascomycota</taxon>
        <taxon>Pezizomycotina</taxon>
        <taxon>Eurotiomycetes</taxon>
        <taxon>Eurotiomycetidae</taxon>
        <taxon>Onygenales</taxon>
        <taxon>Ajellomycetaceae</taxon>
        <taxon>Blastomyces</taxon>
    </lineage>
</organism>
<dbReference type="STRING" id="2060906.A0A0H1BAM7"/>
<evidence type="ECO:0000256" key="1">
    <source>
        <dbReference type="SAM" id="MobiDB-lite"/>
    </source>
</evidence>
<sequence>MVFDEGVEGMGGVEDERILEEFISQEEEYQAFLEELERSRDIEQQQQSQQGDGDGSCPPSSQYDEEEDYENIFAELLDDDDEEEEEDQRQHHRHQHQHQYQYQRQHHHTRSSEQNDSMNDGMDTSCG</sequence>
<protein>
    <submittedName>
        <fullName evidence="2">Uncharacterized protein</fullName>
    </submittedName>
</protein>
<reference evidence="3" key="1">
    <citation type="journal article" date="2015" name="PLoS Genet.">
        <title>The dynamic genome and transcriptome of the human fungal pathogen Blastomyces and close relative Emmonsia.</title>
        <authorList>
            <person name="Munoz J.F."/>
            <person name="Gauthier G.M."/>
            <person name="Desjardins C.A."/>
            <person name="Gallo J.E."/>
            <person name="Holder J."/>
            <person name="Sullivan T.D."/>
            <person name="Marty A.J."/>
            <person name="Carmen J.C."/>
            <person name="Chen Z."/>
            <person name="Ding L."/>
            <person name="Gujja S."/>
            <person name="Magrini V."/>
            <person name="Misas E."/>
            <person name="Mitreva M."/>
            <person name="Priest M."/>
            <person name="Saif S."/>
            <person name="Whiston E.A."/>
            <person name="Young S."/>
            <person name="Zeng Q."/>
            <person name="Goldman W.E."/>
            <person name="Mardis E.R."/>
            <person name="Taylor J.W."/>
            <person name="McEwen J.G."/>
            <person name="Clay O.K."/>
            <person name="Klein B.S."/>
            <person name="Cuomo C.A."/>
        </authorList>
    </citation>
    <scope>NUCLEOTIDE SEQUENCE [LARGE SCALE GENOMIC DNA]</scope>
    <source>
        <strain evidence="3">UAMH 139</strain>
    </source>
</reference>
<dbReference type="AlphaFoldDB" id="A0A0H1BAM7"/>
<feature type="region of interest" description="Disordered" evidence="1">
    <location>
        <begin position="33"/>
        <end position="127"/>
    </location>
</feature>
<keyword evidence="3" id="KW-1185">Reference proteome</keyword>
<name>A0A0H1BAM7_9EURO</name>
<dbReference type="Proteomes" id="UP000053573">
    <property type="component" value="Unassembled WGS sequence"/>
</dbReference>
<feature type="compositionally biased region" description="Acidic residues" evidence="1">
    <location>
        <begin position="63"/>
        <end position="87"/>
    </location>
</feature>
<evidence type="ECO:0000313" key="2">
    <source>
        <dbReference type="EMBL" id="KLJ08494.1"/>
    </source>
</evidence>
<proteinExistence type="predicted"/>
<evidence type="ECO:0000313" key="3">
    <source>
        <dbReference type="Proteomes" id="UP000053573"/>
    </source>
</evidence>
<comment type="caution">
    <text evidence="2">The sequence shown here is derived from an EMBL/GenBank/DDBJ whole genome shotgun (WGS) entry which is preliminary data.</text>
</comment>
<dbReference type="EMBL" id="LDEV01002584">
    <property type="protein sequence ID" value="KLJ08494.1"/>
    <property type="molecule type" value="Genomic_DNA"/>
</dbReference>
<gene>
    <name evidence="2" type="ORF">EMPG_16074</name>
</gene>
<accession>A0A0H1BAM7</accession>